<name>A0A0C3I1T9_OIDMZ</name>
<evidence type="ECO:0000313" key="3">
    <source>
        <dbReference type="Proteomes" id="UP000054321"/>
    </source>
</evidence>
<feature type="transmembrane region" description="Helical" evidence="1">
    <location>
        <begin position="44"/>
        <end position="65"/>
    </location>
</feature>
<dbReference type="InParanoid" id="A0A0C3I1T9"/>
<reference evidence="2 3" key="1">
    <citation type="submission" date="2014-04" db="EMBL/GenBank/DDBJ databases">
        <authorList>
            <consortium name="DOE Joint Genome Institute"/>
            <person name="Kuo A."/>
            <person name="Martino E."/>
            <person name="Perotto S."/>
            <person name="Kohler A."/>
            <person name="Nagy L.G."/>
            <person name="Floudas D."/>
            <person name="Copeland A."/>
            <person name="Barry K.W."/>
            <person name="Cichocki N."/>
            <person name="Veneault-Fourrey C."/>
            <person name="LaButti K."/>
            <person name="Lindquist E.A."/>
            <person name="Lipzen A."/>
            <person name="Lundell T."/>
            <person name="Morin E."/>
            <person name="Murat C."/>
            <person name="Sun H."/>
            <person name="Tunlid A."/>
            <person name="Henrissat B."/>
            <person name="Grigoriev I.V."/>
            <person name="Hibbett D.S."/>
            <person name="Martin F."/>
            <person name="Nordberg H.P."/>
            <person name="Cantor M.N."/>
            <person name="Hua S.X."/>
        </authorList>
    </citation>
    <scope>NUCLEOTIDE SEQUENCE [LARGE SCALE GENOMIC DNA]</scope>
    <source>
        <strain evidence="2 3">Zn</strain>
    </source>
</reference>
<organism evidence="2 3">
    <name type="scientific">Oidiodendron maius (strain Zn)</name>
    <dbReference type="NCBI Taxonomy" id="913774"/>
    <lineage>
        <taxon>Eukaryota</taxon>
        <taxon>Fungi</taxon>
        <taxon>Dikarya</taxon>
        <taxon>Ascomycota</taxon>
        <taxon>Pezizomycotina</taxon>
        <taxon>Leotiomycetes</taxon>
        <taxon>Leotiomycetes incertae sedis</taxon>
        <taxon>Myxotrichaceae</taxon>
        <taxon>Oidiodendron</taxon>
    </lineage>
</organism>
<proteinExistence type="predicted"/>
<dbReference type="HOGENOM" id="CLU_1876044_0_0_1"/>
<dbReference type="AlphaFoldDB" id="A0A0C3I1T9"/>
<keyword evidence="1" id="KW-1133">Transmembrane helix</keyword>
<accession>A0A0C3I1T9</accession>
<sequence>MTIDQAGKQTAAKMSSVMLAQTAIHTELALALGLGAGLSYAGSFLGPLVLTGAATLSTGALVLTYRQAVGQNNIQLNTSLPVVAQASTDMQKQLIEARQRTILLNKYKEREALQKLKEEKEEWKRQDMKQRGLTGP</sequence>
<dbReference type="Proteomes" id="UP000054321">
    <property type="component" value="Unassembled WGS sequence"/>
</dbReference>
<reference evidence="3" key="2">
    <citation type="submission" date="2015-01" db="EMBL/GenBank/DDBJ databases">
        <title>Evolutionary Origins and Diversification of the Mycorrhizal Mutualists.</title>
        <authorList>
            <consortium name="DOE Joint Genome Institute"/>
            <consortium name="Mycorrhizal Genomics Consortium"/>
            <person name="Kohler A."/>
            <person name="Kuo A."/>
            <person name="Nagy L.G."/>
            <person name="Floudas D."/>
            <person name="Copeland A."/>
            <person name="Barry K.W."/>
            <person name="Cichocki N."/>
            <person name="Veneault-Fourrey C."/>
            <person name="LaButti K."/>
            <person name="Lindquist E.A."/>
            <person name="Lipzen A."/>
            <person name="Lundell T."/>
            <person name="Morin E."/>
            <person name="Murat C."/>
            <person name="Riley R."/>
            <person name="Ohm R."/>
            <person name="Sun H."/>
            <person name="Tunlid A."/>
            <person name="Henrissat B."/>
            <person name="Grigoriev I.V."/>
            <person name="Hibbett D.S."/>
            <person name="Martin F."/>
        </authorList>
    </citation>
    <scope>NUCLEOTIDE SEQUENCE [LARGE SCALE GENOMIC DNA]</scope>
    <source>
        <strain evidence="3">Zn</strain>
    </source>
</reference>
<protein>
    <submittedName>
        <fullName evidence="2">Uncharacterized protein</fullName>
    </submittedName>
</protein>
<evidence type="ECO:0000313" key="2">
    <source>
        <dbReference type="EMBL" id="KIN09030.1"/>
    </source>
</evidence>
<evidence type="ECO:0000256" key="1">
    <source>
        <dbReference type="SAM" id="Phobius"/>
    </source>
</evidence>
<gene>
    <name evidence="2" type="ORF">OIDMADRAFT_23757</name>
</gene>
<keyword evidence="3" id="KW-1185">Reference proteome</keyword>
<dbReference type="EMBL" id="KN832870">
    <property type="protein sequence ID" value="KIN09030.1"/>
    <property type="molecule type" value="Genomic_DNA"/>
</dbReference>
<feature type="transmembrane region" description="Helical" evidence="1">
    <location>
        <begin position="17"/>
        <end position="38"/>
    </location>
</feature>
<keyword evidence="1" id="KW-0812">Transmembrane</keyword>
<keyword evidence="1" id="KW-0472">Membrane</keyword>